<evidence type="ECO:0000313" key="6">
    <source>
        <dbReference type="Proteomes" id="UP000198717"/>
    </source>
</evidence>
<keyword evidence="6" id="KW-1185">Reference proteome</keyword>
<evidence type="ECO:0000256" key="2">
    <source>
        <dbReference type="SAM" id="SignalP"/>
    </source>
</evidence>
<evidence type="ECO:0000313" key="4">
    <source>
        <dbReference type="EMBL" id="GEL71999.1"/>
    </source>
</evidence>
<evidence type="ECO:0000259" key="3">
    <source>
        <dbReference type="PROSITE" id="PS51841"/>
    </source>
</evidence>
<feature type="domain" description="LTD" evidence="3">
    <location>
        <begin position="93"/>
        <end position="220"/>
    </location>
</feature>
<dbReference type="Proteomes" id="UP000321224">
    <property type="component" value="Unassembled WGS sequence"/>
</dbReference>
<keyword evidence="2" id="KW-0732">Signal</keyword>
<gene>
    <name evidence="4" type="ORF">MVI01_37830</name>
    <name evidence="5" type="ORF">SAMN04488504_103627</name>
</gene>
<name>A0A511HHK6_9BACT</name>
<dbReference type="EMBL" id="FNAJ01000003">
    <property type="protein sequence ID" value="SDE00607.1"/>
    <property type="molecule type" value="Genomic_DNA"/>
</dbReference>
<dbReference type="EMBL" id="BJVY01000021">
    <property type="protein sequence ID" value="GEL71999.1"/>
    <property type="molecule type" value="Genomic_DNA"/>
</dbReference>
<sequence>MFHAHRVPRVLVFALLPVLSACSSSECTENRDCASRGPDIVCVEETCVQAALPDAGTVDAGTEDSGVDAGSTDPGSDDGGVDAGSGDAGAPDSGTDAGSSAPEASLRITEINPYVQQELIELVAVTGGSLTGISLKELTNSDFTFTFPQGYTVETGAVLVLHLRGACTDAPGNPASCGQAAPFTAGAWDFSMPGSLSYSGKVFELFASDGTPIDGVPFVRASGEMPSNIVAAVQRLQADRVWDPTPCVHDLQTGFARDRYCRNIAVDWSNMNADANVMRIAGDSPLTTPGTRSQWSGPLPSRWGTY</sequence>
<feature type="compositionally biased region" description="Polar residues" evidence="1">
    <location>
        <begin position="285"/>
        <end position="296"/>
    </location>
</feature>
<evidence type="ECO:0000256" key="1">
    <source>
        <dbReference type="SAM" id="MobiDB-lite"/>
    </source>
</evidence>
<dbReference type="InterPro" id="IPR001322">
    <property type="entry name" value="Lamin_tail_dom"/>
</dbReference>
<dbReference type="PROSITE" id="PS51841">
    <property type="entry name" value="LTD"/>
    <property type="match status" value="1"/>
</dbReference>
<reference evidence="4 7" key="2">
    <citation type="submission" date="2019-07" db="EMBL/GenBank/DDBJ databases">
        <title>Whole genome shotgun sequence of Myxococcus virescens NBRC 100334.</title>
        <authorList>
            <person name="Hosoyama A."/>
            <person name="Uohara A."/>
            <person name="Ohji S."/>
            <person name="Ichikawa N."/>
        </authorList>
    </citation>
    <scope>NUCLEOTIDE SEQUENCE [LARGE SCALE GENOMIC DNA]</scope>
    <source>
        <strain evidence="4 7">NBRC 100334</strain>
    </source>
</reference>
<feature type="signal peptide" evidence="2">
    <location>
        <begin position="1"/>
        <end position="23"/>
    </location>
</feature>
<dbReference type="Pfam" id="PF26342">
    <property type="entry name" value="TP_1001_2nd"/>
    <property type="match status" value="1"/>
</dbReference>
<feature type="region of interest" description="Disordered" evidence="1">
    <location>
        <begin position="57"/>
        <end position="102"/>
    </location>
</feature>
<protein>
    <recommendedName>
        <fullName evidence="3">LTD domain-containing protein</fullName>
    </recommendedName>
</protein>
<dbReference type="PROSITE" id="PS51257">
    <property type="entry name" value="PROKAR_LIPOPROTEIN"/>
    <property type="match status" value="1"/>
</dbReference>
<reference evidence="5 6" key="1">
    <citation type="submission" date="2016-10" db="EMBL/GenBank/DDBJ databases">
        <authorList>
            <person name="Varghese N."/>
            <person name="Submissions S."/>
        </authorList>
    </citation>
    <scope>NUCLEOTIDE SEQUENCE [LARGE SCALE GENOMIC DNA]</scope>
    <source>
        <strain evidence="5 6">DSM 2260</strain>
    </source>
</reference>
<evidence type="ECO:0000313" key="5">
    <source>
        <dbReference type="EMBL" id="SDE00607.1"/>
    </source>
</evidence>
<evidence type="ECO:0000313" key="7">
    <source>
        <dbReference type="Proteomes" id="UP000321224"/>
    </source>
</evidence>
<feature type="region of interest" description="Disordered" evidence="1">
    <location>
        <begin position="284"/>
        <end position="306"/>
    </location>
</feature>
<organism evidence="4 7">
    <name type="scientific">Myxococcus virescens</name>
    <dbReference type="NCBI Taxonomy" id="83456"/>
    <lineage>
        <taxon>Bacteria</taxon>
        <taxon>Pseudomonadati</taxon>
        <taxon>Myxococcota</taxon>
        <taxon>Myxococcia</taxon>
        <taxon>Myxococcales</taxon>
        <taxon>Cystobacterineae</taxon>
        <taxon>Myxococcaceae</taxon>
        <taxon>Myxococcus</taxon>
    </lineage>
</organism>
<comment type="caution">
    <text evidence="4">The sequence shown here is derived from an EMBL/GenBank/DDBJ whole genome shotgun (WGS) entry which is preliminary data.</text>
</comment>
<feature type="compositionally biased region" description="Low complexity" evidence="1">
    <location>
        <begin position="88"/>
        <end position="101"/>
    </location>
</feature>
<dbReference type="Proteomes" id="UP000198717">
    <property type="component" value="Unassembled WGS sequence"/>
</dbReference>
<accession>A0A511HHK6</accession>
<proteinExistence type="predicted"/>
<dbReference type="AlphaFoldDB" id="A0A511HHK6"/>
<dbReference type="InterPro" id="IPR058683">
    <property type="entry name" value="TP_1001-like_C"/>
</dbReference>
<feature type="chain" id="PRO_5022965510" description="LTD domain-containing protein" evidence="2">
    <location>
        <begin position="24"/>
        <end position="306"/>
    </location>
</feature>